<evidence type="ECO:0000313" key="2">
    <source>
        <dbReference type="Proteomes" id="UP000178448"/>
    </source>
</evidence>
<dbReference type="AlphaFoldDB" id="A0A1F5YVN1"/>
<dbReference type="Proteomes" id="UP000178448">
    <property type="component" value="Unassembled WGS sequence"/>
</dbReference>
<sequence length="185" mass="21315">MFFTLPDLSSLNEDAPQVYWRQAEGTIDLTGVVIQVPVISDPHYQLTDLQYLELGRQAGCLGRQAERIVWAGAFRRKRQFWTEHTVFMLELARHEESSEWTAFTPPGRIGYPMPVILSPEGKAVPSIRFPEKSAVRFYLVDCFWSRYVWSGIQPTVVVQFINGVCLAGGLEKLLYAVRFRRSRRM</sequence>
<evidence type="ECO:0000313" key="1">
    <source>
        <dbReference type="EMBL" id="OGG04249.1"/>
    </source>
</evidence>
<reference evidence="1 2" key="1">
    <citation type="journal article" date="2016" name="Nat. Commun.">
        <title>Thousands of microbial genomes shed light on interconnected biogeochemical processes in an aquifer system.</title>
        <authorList>
            <person name="Anantharaman K."/>
            <person name="Brown C.T."/>
            <person name="Hug L.A."/>
            <person name="Sharon I."/>
            <person name="Castelle C.J."/>
            <person name="Probst A.J."/>
            <person name="Thomas B.C."/>
            <person name="Singh A."/>
            <person name="Wilkins M.J."/>
            <person name="Karaoz U."/>
            <person name="Brodie E.L."/>
            <person name="Williams K.H."/>
            <person name="Hubbard S.S."/>
            <person name="Banfield J.F."/>
        </authorList>
    </citation>
    <scope>NUCLEOTIDE SEQUENCE [LARGE SCALE GENOMIC DNA]</scope>
</reference>
<proteinExistence type="predicted"/>
<gene>
    <name evidence="1" type="ORF">A2Z33_03815</name>
</gene>
<name>A0A1F5YVN1_9BACT</name>
<dbReference type="EMBL" id="MFJD01000004">
    <property type="protein sequence ID" value="OGG04249.1"/>
    <property type="molecule type" value="Genomic_DNA"/>
</dbReference>
<comment type="caution">
    <text evidence="1">The sequence shown here is derived from an EMBL/GenBank/DDBJ whole genome shotgun (WGS) entry which is preliminary data.</text>
</comment>
<organism evidence="1 2">
    <name type="scientific">Candidatus Gottesmanbacteria bacterium RBG_16_52_11</name>
    <dbReference type="NCBI Taxonomy" id="1798374"/>
    <lineage>
        <taxon>Bacteria</taxon>
        <taxon>Candidatus Gottesmaniibacteriota</taxon>
    </lineage>
</organism>
<protein>
    <submittedName>
        <fullName evidence="1">Uncharacterized protein</fullName>
    </submittedName>
</protein>
<accession>A0A1F5YVN1</accession>
<dbReference type="STRING" id="1798374.A2Z33_03815"/>